<name>A0ACB9NDU8_BAUVA</name>
<proteinExistence type="predicted"/>
<reference evidence="1 2" key="1">
    <citation type="journal article" date="2022" name="DNA Res.">
        <title>Chromosomal-level genome assembly of the orchid tree Bauhinia variegata (Leguminosae; Cercidoideae) supports the allotetraploid origin hypothesis of Bauhinia.</title>
        <authorList>
            <person name="Zhong Y."/>
            <person name="Chen Y."/>
            <person name="Zheng D."/>
            <person name="Pang J."/>
            <person name="Liu Y."/>
            <person name="Luo S."/>
            <person name="Meng S."/>
            <person name="Qian L."/>
            <person name="Wei D."/>
            <person name="Dai S."/>
            <person name="Zhou R."/>
        </authorList>
    </citation>
    <scope>NUCLEOTIDE SEQUENCE [LARGE SCALE GENOMIC DNA]</scope>
    <source>
        <strain evidence="1">BV-YZ2020</strain>
    </source>
</reference>
<keyword evidence="2" id="KW-1185">Reference proteome</keyword>
<comment type="caution">
    <text evidence="1">The sequence shown here is derived from an EMBL/GenBank/DDBJ whole genome shotgun (WGS) entry which is preliminary data.</text>
</comment>
<organism evidence="1 2">
    <name type="scientific">Bauhinia variegata</name>
    <name type="common">Purple orchid tree</name>
    <name type="synonym">Phanera variegata</name>
    <dbReference type="NCBI Taxonomy" id="167791"/>
    <lineage>
        <taxon>Eukaryota</taxon>
        <taxon>Viridiplantae</taxon>
        <taxon>Streptophyta</taxon>
        <taxon>Embryophyta</taxon>
        <taxon>Tracheophyta</taxon>
        <taxon>Spermatophyta</taxon>
        <taxon>Magnoliopsida</taxon>
        <taxon>eudicotyledons</taxon>
        <taxon>Gunneridae</taxon>
        <taxon>Pentapetalae</taxon>
        <taxon>rosids</taxon>
        <taxon>fabids</taxon>
        <taxon>Fabales</taxon>
        <taxon>Fabaceae</taxon>
        <taxon>Cercidoideae</taxon>
        <taxon>Cercideae</taxon>
        <taxon>Bauhiniinae</taxon>
        <taxon>Bauhinia</taxon>
    </lineage>
</organism>
<evidence type="ECO:0000313" key="1">
    <source>
        <dbReference type="EMBL" id="KAI4334663.1"/>
    </source>
</evidence>
<gene>
    <name evidence="1" type="ORF">L6164_013381</name>
</gene>
<evidence type="ECO:0000313" key="2">
    <source>
        <dbReference type="Proteomes" id="UP000828941"/>
    </source>
</evidence>
<dbReference type="EMBL" id="CM039431">
    <property type="protein sequence ID" value="KAI4334663.1"/>
    <property type="molecule type" value="Genomic_DNA"/>
</dbReference>
<sequence length="113" mass="12495">MGIESDIFIANSLTDTYAKSGYLRIASTIFNKMGERNIVSWNSMVANFAQNKLEFAAVDLVRQMQAHGEIPSSVTFTNVLPACTRLGFLNAGKEIHARIIHMGFALIYLSLIP</sequence>
<dbReference type="Proteomes" id="UP000828941">
    <property type="component" value="Chromosome 6"/>
</dbReference>
<protein>
    <submittedName>
        <fullName evidence="1">Uncharacterized protein</fullName>
    </submittedName>
</protein>
<accession>A0ACB9NDU8</accession>